<feature type="region of interest" description="Disordered" evidence="1">
    <location>
        <begin position="211"/>
        <end position="232"/>
    </location>
</feature>
<accession>A0A7S3B5T4</accession>
<reference evidence="2" key="1">
    <citation type="submission" date="2021-01" db="EMBL/GenBank/DDBJ databases">
        <authorList>
            <person name="Corre E."/>
            <person name="Pelletier E."/>
            <person name="Niang G."/>
            <person name="Scheremetjew M."/>
            <person name="Finn R."/>
            <person name="Kale V."/>
            <person name="Holt S."/>
            <person name="Cochrane G."/>
            <person name="Meng A."/>
            <person name="Brown T."/>
            <person name="Cohen L."/>
        </authorList>
    </citation>
    <scope>NUCLEOTIDE SEQUENCE</scope>
    <source>
        <strain evidence="2">CCMP281</strain>
    </source>
</reference>
<evidence type="ECO:0000256" key="1">
    <source>
        <dbReference type="SAM" id="MobiDB-lite"/>
    </source>
</evidence>
<proteinExistence type="predicted"/>
<protein>
    <submittedName>
        <fullName evidence="2">Uncharacterized protein</fullName>
    </submittedName>
</protein>
<name>A0A7S3B5T4_9EUKA</name>
<organism evidence="2">
    <name type="scientific">Haptolina ericina</name>
    <dbReference type="NCBI Taxonomy" id="156174"/>
    <lineage>
        <taxon>Eukaryota</taxon>
        <taxon>Haptista</taxon>
        <taxon>Haptophyta</taxon>
        <taxon>Prymnesiophyceae</taxon>
        <taxon>Prymnesiales</taxon>
        <taxon>Prymnesiaceae</taxon>
        <taxon>Haptolina</taxon>
    </lineage>
</organism>
<sequence>MARILRFEDLAKQPAQILSTILSWLRLPAVEIDVANVARDTNAKYEREYCTASLATPEDRREHCEMANVLQGPIDKLGLGYDLRHGGRLGFACIRSALDGKAFHSTSRYPSSLELPQASRPSFSEGVLLDPKRAGRTEEMGGRTTDGREDAGASRWHGRRGRHGPHGRRAGGRRADGFDDTLREESRLREGLGTAGPCGGFAPSQRWARHLMQLPSPQNTPPLLSPQPADWR</sequence>
<dbReference type="AlphaFoldDB" id="A0A7S3B5T4"/>
<evidence type="ECO:0000313" key="2">
    <source>
        <dbReference type="EMBL" id="CAE0125863.1"/>
    </source>
</evidence>
<gene>
    <name evidence="2" type="ORF">HERI1096_LOCUS25785</name>
</gene>
<feature type="compositionally biased region" description="Basic residues" evidence="1">
    <location>
        <begin position="156"/>
        <end position="172"/>
    </location>
</feature>
<feature type="region of interest" description="Disordered" evidence="1">
    <location>
        <begin position="108"/>
        <end position="179"/>
    </location>
</feature>
<dbReference type="EMBL" id="HBHX01046584">
    <property type="protein sequence ID" value="CAE0125863.1"/>
    <property type="molecule type" value="Transcribed_RNA"/>
</dbReference>
<feature type="compositionally biased region" description="Basic and acidic residues" evidence="1">
    <location>
        <begin position="130"/>
        <end position="152"/>
    </location>
</feature>